<name>A0A9R1UE65_LACSA</name>
<organism evidence="2 3">
    <name type="scientific">Lactuca sativa</name>
    <name type="common">Garden lettuce</name>
    <dbReference type="NCBI Taxonomy" id="4236"/>
    <lineage>
        <taxon>Eukaryota</taxon>
        <taxon>Viridiplantae</taxon>
        <taxon>Streptophyta</taxon>
        <taxon>Embryophyta</taxon>
        <taxon>Tracheophyta</taxon>
        <taxon>Spermatophyta</taxon>
        <taxon>Magnoliopsida</taxon>
        <taxon>eudicotyledons</taxon>
        <taxon>Gunneridae</taxon>
        <taxon>Pentapetalae</taxon>
        <taxon>asterids</taxon>
        <taxon>campanulids</taxon>
        <taxon>Asterales</taxon>
        <taxon>Asteraceae</taxon>
        <taxon>Cichorioideae</taxon>
        <taxon>Cichorieae</taxon>
        <taxon>Lactucinae</taxon>
        <taxon>Lactuca</taxon>
    </lineage>
</organism>
<dbReference type="Proteomes" id="UP000235145">
    <property type="component" value="Unassembled WGS sequence"/>
</dbReference>
<comment type="caution">
    <text evidence="2">The sequence shown here is derived from an EMBL/GenBank/DDBJ whole genome shotgun (WGS) entry which is preliminary data.</text>
</comment>
<proteinExistence type="predicted"/>
<evidence type="ECO:0000313" key="3">
    <source>
        <dbReference type="Proteomes" id="UP000235145"/>
    </source>
</evidence>
<protein>
    <recommendedName>
        <fullName evidence="1">Retrovirus-related Pol polyprotein from transposon TNT 1-94-like beta-barrel domain-containing protein</fullName>
    </recommendedName>
</protein>
<keyword evidence="3" id="KW-1185">Reference proteome</keyword>
<gene>
    <name evidence="2" type="ORF">LSAT_V11C900483690</name>
</gene>
<dbReference type="PANTHER" id="PTHR34222:SF94">
    <property type="entry name" value="CCHC-TYPE DOMAIN-CONTAINING PROTEIN"/>
    <property type="match status" value="1"/>
</dbReference>
<evidence type="ECO:0000313" key="2">
    <source>
        <dbReference type="EMBL" id="KAJ0185472.1"/>
    </source>
</evidence>
<feature type="domain" description="Retrovirus-related Pol polyprotein from transposon TNT 1-94-like beta-barrel" evidence="1">
    <location>
        <begin position="229"/>
        <end position="302"/>
    </location>
</feature>
<accession>A0A9R1UE65</accession>
<reference evidence="2 3" key="1">
    <citation type="journal article" date="2017" name="Nat. Commun.">
        <title>Genome assembly with in vitro proximity ligation data and whole-genome triplication in lettuce.</title>
        <authorList>
            <person name="Reyes-Chin-Wo S."/>
            <person name="Wang Z."/>
            <person name="Yang X."/>
            <person name="Kozik A."/>
            <person name="Arikit S."/>
            <person name="Song C."/>
            <person name="Xia L."/>
            <person name="Froenicke L."/>
            <person name="Lavelle D.O."/>
            <person name="Truco M.J."/>
            <person name="Xia R."/>
            <person name="Zhu S."/>
            <person name="Xu C."/>
            <person name="Xu H."/>
            <person name="Xu X."/>
            <person name="Cox K."/>
            <person name="Korf I."/>
            <person name="Meyers B.C."/>
            <person name="Michelmore R.W."/>
        </authorList>
    </citation>
    <scope>NUCLEOTIDE SEQUENCE [LARGE SCALE GENOMIC DNA]</scope>
    <source>
        <strain evidence="3">cv. Salinas</strain>
        <tissue evidence="2">Seedlings</tissue>
    </source>
</reference>
<dbReference type="PANTHER" id="PTHR34222">
    <property type="entry name" value="GAG_PRE-INTEGRS DOMAIN-CONTAINING PROTEIN"/>
    <property type="match status" value="1"/>
</dbReference>
<dbReference type="InterPro" id="IPR054722">
    <property type="entry name" value="PolX-like_BBD"/>
</dbReference>
<sequence>MPVSEYFGKLMALWEELHKHEPVITCTCCDACTAGTKHEERRNTYMLHKFLMGLNSDYFSSLRTNILSQDPLPSLDKAFQLVVQDECVRTTNMAIEEKPADVLGFSVRTNTKGRGRGEKTDKSYLLCSHYKKNGHEAANCFELVGYPEWWEQDRSKPDGGSRGGRSGGCGRGSVRANALTTNYHHGSGGNTSSSPLLFTAEQWKALTGLMSTSKIPEERLHGTLQKRLWIIDSGATHHVTGDFSWLHNAHKISSLLVGLPNGRKVIATHEGSVHLSEKITLKSVLLVPKLNCNLISVSQLNDDMKGSTLFNSYMCAIQDRSRKLIGTGVRWDGLYYFGKGDSVQHVSVNQASSSSTLELWHRRMVVKSLIPTSSLQGSLNKACEVCFRAKQSREKFPLSSNKTSRIFEKFIVICGDHINILLVVVHVIFNHS</sequence>
<dbReference type="Pfam" id="PF22936">
    <property type="entry name" value="Pol_BBD"/>
    <property type="match status" value="1"/>
</dbReference>
<evidence type="ECO:0000259" key="1">
    <source>
        <dbReference type="Pfam" id="PF22936"/>
    </source>
</evidence>
<dbReference type="AlphaFoldDB" id="A0A9R1UE65"/>
<dbReference type="EMBL" id="NBSK02000009">
    <property type="protein sequence ID" value="KAJ0185472.1"/>
    <property type="molecule type" value="Genomic_DNA"/>
</dbReference>